<sequence>MNKEDSQCGPSKGGRGSRSARLLTDSISSDEGPETECLLSAQLQAVVVNPVTRRRESLTAPPSPTESRKKRDHHHRQHNYKNHLHHLIHWRDIWSGEPHKGHEVQKFLLYTIINPRRQ</sequence>
<feature type="region of interest" description="Disordered" evidence="1">
    <location>
        <begin position="49"/>
        <end position="80"/>
    </location>
</feature>
<feature type="compositionally biased region" description="Basic residues" evidence="1">
    <location>
        <begin position="68"/>
        <end position="80"/>
    </location>
</feature>
<protein>
    <submittedName>
        <fullName evidence="2">SFRICE_010154</fullName>
    </submittedName>
</protein>
<name>A0A2H1VTX8_SPOFR</name>
<reference evidence="2" key="1">
    <citation type="submission" date="2016-07" db="EMBL/GenBank/DDBJ databases">
        <authorList>
            <person name="Bretaudeau A."/>
        </authorList>
    </citation>
    <scope>NUCLEOTIDE SEQUENCE</scope>
    <source>
        <strain evidence="2">Rice</strain>
        <tissue evidence="2">Whole body</tissue>
    </source>
</reference>
<dbReference type="EMBL" id="ODYU01004435">
    <property type="protein sequence ID" value="SOQ44301.1"/>
    <property type="molecule type" value="Genomic_DNA"/>
</dbReference>
<evidence type="ECO:0000256" key="1">
    <source>
        <dbReference type="SAM" id="MobiDB-lite"/>
    </source>
</evidence>
<feature type="region of interest" description="Disordered" evidence="1">
    <location>
        <begin position="1"/>
        <end position="34"/>
    </location>
</feature>
<organism evidence="2">
    <name type="scientific">Spodoptera frugiperda</name>
    <name type="common">Fall armyworm</name>
    <dbReference type="NCBI Taxonomy" id="7108"/>
    <lineage>
        <taxon>Eukaryota</taxon>
        <taxon>Metazoa</taxon>
        <taxon>Ecdysozoa</taxon>
        <taxon>Arthropoda</taxon>
        <taxon>Hexapoda</taxon>
        <taxon>Insecta</taxon>
        <taxon>Pterygota</taxon>
        <taxon>Neoptera</taxon>
        <taxon>Endopterygota</taxon>
        <taxon>Lepidoptera</taxon>
        <taxon>Glossata</taxon>
        <taxon>Ditrysia</taxon>
        <taxon>Noctuoidea</taxon>
        <taxon>Noctuidae</taxon>
        <taxon>Amphipyrinae</taxon>
        <taxon>Spodoptera</taxon>
    </lineage>
</organism>
<dbReference type="AlphaFoldDB" id="A0A2H1VTX8"/>
<gene>
    <name evidence="2" type="ORF">SFRICE_010154</name>
</gene>
<proteinExistence type="predicted"/>
<evidence type="ECO:0000313" key="2">
    <source>
        <dbReference type="EMBL" id="SOQ44301.1"/>
    </source>
</evidence>
<accession>A0A2H1VTX8</accession>